<organism evidence="1 2">
    <name type="scientific">Thioalkalivibrio halophilus</name>
    <dbReference type="NCBI Taxonomy" id="252474"/>
    <lineage>
        <taxon>Bacteria</taxon>
        <taxon>Pseudomonadati</taxon>
        <taxon>Pseudomonadota</taxon>
        <taxon>Gammaproteobacteria</taxon>
        <taxon>Chromatiales</taxon>
        <taxon>Ectothiorhodospiraceae</taxon>
        <taxon>Thioalkalivibrio</taxon>
    </lineage>
</organism>
<dbReference type="RefSeq" id="WP_077244689.1">
    <property type="nucleotide sequence ID" value="NZ_MUZR01000050.1"/>
</dbReference>
<reference evidence="1 2" key="1">
    <citation type="submission" date="2017-02" db="EMBL/GenBank/DDBJ databases">
        <title>Genomic diversity within the haloalkaliphilic genus Thioalkalivibrio.</title>
        <authorList>
            <person name="Ahn A.-C."/>
            <person name="Meier-Kolthoff J."/>
            <person name="Overmars L."/>
            <person name="Richter M."/>
            <person name="Woyke T."/>
            <person name="Sorokin D.Y."/>
            <person name="Muyzer G."/>
        </authorList>
    </citation>
    <scope>NUCLEOTIDE SEQUENCE [LARGE SCALE GENOMIC DNA]</scope>
    <source>
        <strain evidence="1 2">HL17</strain>
    </source>
</reference>
<dbReference type="EMBL" id="MUZR01000050">
    <property type="protein sequence ID" value="OOC09432.1"/>
    <property type="molecule type" value="Genomic_DNA"/>
</dbReference>
<evidence type="ECO:0000313" key="2">
    <source>
        <dbReference type="Proteomes" id="UP000189177"/>
    </source>
</evidence>
<accession>A0A1V2ZWD3</accession>
<keyword evidence="2" id="KW-1185">Reference proteome</keyword>
<sequence length="150" mass="16162">MSTEFDVKKAQPLLAVARGEAGLSAAADNALQALEAELNAIAAELQVEHVGPGVGMADMNAEGAYRIVVREHEHDVTRREWGLMVCDAADNCDYRPMWPMSGTGRLRRRQVVEALPELVAGWRAAVNEAGQALTPGGQRLVALDTVFNPN</sequence>
<gene>
    <name evidence="1" type="ORF">B1A74_11135</name>
</gene>
<dbReference type="STRING" id="252474.B1A74_11135"/>
<comment type="caution">
    <text evidence="1">The sequence shown here is derived from an EMBL/GenBank/DDBJ whole genome shotgun (WGS) entry which is preliminary data.</text>
</comment>
<dbReference type="OrthoDB" id="5783149at2"/>
<proteinExistence type="predicted"/>
<name>A0A1V2ZWD3_9GAMM</name>
<dbReference type="Proteomes" id="UP000189177">
    <property type="component" value="Unassembled WGS sequence"/>
</dbReference>
<evidence type="ECO:0000313" key="1">
    <source>
        <dbReference type="EMBL" id="OOC09432.1"/>
    </source>
</evidence>
<dbReference type="AlphaFoldDB" id="A0A1V2ZWD3"/>
<protein>
    <submittedName>
        <fullName evidence="1">Uncharacterized protein</fullName>
    </submittedName>
</protein>